<gene>
    <name evidence="4" type="ORF">C7B45_10055</name>
</gene>
<name>A0A2T2WHD3_9FIRM</name>
<evidence type="ECO:0000256" key="3">
    <source>
        <dbReference type="RuleBase" id="RU003707"/>
    </source>
</evidence>
<comment type="caution">
    <text evidence="4">The sequence shown here is derived from an EMBL/GenBank/DDBJ whole genome shotgun (WGS) entry which is preliminary data.</text>
</comment>
<dbReference type="InterPro" id="IPR001753">
    <property type="entry name" value="Enoyl-CoA_hydra/iso"/>
</dbReference>
<evidence type="ECO:0000313" key="4">
    <source>
        <dbReference type="EMBL" id="PSR21651.1"/>
    </source>
</evidence>
<dbReference type="Proteomes" id="UP000241848">
    <property type="component" value="Unassembled WGS sequence"/>
</dbReference>
<sequence length="277" mass="30135">MQPLQQGGVQRMTPVNEAVALNDEGGVVRITLNRPPANALDLAMSERLYAVMREVSENPHAKVVRLSSASDKIFCAGADVSTVEAHDVALMDKLGKVLKDTFLLMRTMPQIIVAAVRGHCLGGGLELAVAADFRLAQAGTAQWGLPEITLGLFPGGGAVAMLSRLLGPQKAFHLALSGKSISVQEAQVWGLADEVWPAEEFSDAVDAFVNRIAQAPRQPLRDLKQAVWRGLEMPLAAAFDFERVMHRQLVVTPDCYEGVQAFKERRRPVFGKEVDRS</sequence>
<comment type="similarity">
    <text evidence="1 3">Belongs to the enoyl-CoA hydratase/isomerase family.</text>
</comment>
<dbReference type="GO" id="GO:0006635">
    <property type="term" value="P:fatty acid beta-oxidation"/>
    <property type="evidence" value="ECO:0007669"/>
    <property type="project" value="TreeGrafter"/>
</dbReference>
<proteinExistence type="inferred from homology"/>
<dbReference type="Pfam" id="PF00378">
    <property type="entry name" value="ECH_1"/>
    <property type="match status" value="1"/>
</dbReference>
<protein>
    <submittedName>
        <fullName evidence="4">Enoyl-CoA hydratase</fullName>
    </submittedName>
</protein>
<dbReference type="SUPFAM" id="SSF52096">
    <property type="entry name" value="ClpP/crotonase"/>
    <property type="match status" value="1"/>
</dbReference>
<dbReference type="Gene3D" id="1.10.12.10">
    <property type="entry name" value="Lyase 2-enoyl-coa Hydratase, Chain A, domain 2"/>
    <property type="match status" value="1"/>
</dbReference>
<dbReference type="AlphaFoldDB" id="A0A2T2WHD3"/>
<evidence type="ECO:0000256" key="2">
    <source>
        <dbReference type="ARBA" id="ARBA00023239"/>
    </source>
</evidence>
<dbReference type="GO" id="GO:0016829">
    <property type="term" value="F:lyase activity"/>
    <property type="evidence" value="ECO:0007669"/>
    <property type="project" value="UniProtKB-KW"/>
</dbReference>
<dbReference type="Gene3D" id="3.90.226.10">
    <property type="entry name" value="2-enoyl-CoA Hydratase, Chain A, domain 1"/>
    <property type="match status" value="1"/>
</dbReference>
<dbReference type="PANTHER" id="PTHR11941">
    <property type="entry name" value="ENOYL-COA HYDRATASE-RELATED"/>
    <property type="match status" value="1"/>
</dbReference>
<dbReference type="PROSITE" id="PS00166">
    <property type="entry name" value="ENOYL_COA_HYDRATASE"/>
    <property type="match status" value="1"/>
</dbReference>
<evidence type="ECO:0000313" key="5">
    <source>
        <dbReference type="Proteomes" id="UP000241848"/>
    </source>
</evidence>
<dbReference type="InterPro" id="IPR014748">
    <property type="entry name" value="Enoyl-CoA_hydra_C"/>
</dbReference>
<keyword evidence="2" id="KW-0456">Lyase</keyword>
<evidence type="ECO:0000256" key="1">
    <source>
        <dbReference type="ARBA" id="ARBA00005254"/>
    </source>
</evidence>
<dbReference type="EMBL" id="PXYV01000030">
    <property type="protein sequence ID" value="PSR21651.1"/>
    <property type="molecule type" value="Genomic_DNA"/>
</dbReference>
<dbReference type="PANTHER" id="PTHR11941:SF54">
    <property type="entry name" value="ENOYL-COA HYDRATASE, MITOCHONDRIAL"/>
    <property type="match status" value="1"/>
</dbReference>
<dbReference type="CDD" id="cd06558">
    <property type="entry name" value="crotonase-like"/>
    <property type="match status" value="1"/>
</dbReference>
<dbReference type="InterPro" id="IPR018376">
    <property type="entry name" value="Enoyl-CoA_hyd/isom_CS"/>
</dbReference>
<reference evidence="4 5" key="1">
    <citation type="journal article" date="2014" name="BMC Genomics">
        <title>Comparison of environmental and isolate Sulfobacillus genomes reveals diverse carbon, sulfur, nitrogen, and hydrogen metabolisms.</title>
        <authorList>
            <person name="Justice N.B."/>
            <person name="Norman A."/>
            <person name="Brown C.T."/>
            <person name="Singh A."/>
            <person name="Thomas B.C."/>
            <person name="Banfield J.F."/>
        </authorList>
    </citation>
    <scope>NUCLEOTIDE SEQUENCE [LARGE SCALE GENOMIC DNA]</scope>
    <source>
        <strain evidence="4">AMDSBA3</strain>
    </source>
</reference>
<organism evidence="4 5">
    <name type="scientific">Sulfobacillus acidophilus</name>
    <dbReference type="NCBI Taxonomy" id="53633"/>
    <lineage>
        <taxon>Bacteria</taxon>
        <taxon>Bacillati</taxon>
        <taxon>Bacillota</taxon>
        <taxon>Clostridia</taxon>
        <taxon>Eubacteriales</taxon>
        <taxon>Clostridiales Family XVII. Incertae Sedis</taxon>
        <taxon>Sulfobacillus</taxon>
    </lineage>
</organism>
<accession>A0A2T2WHD3</accession>
<dbReference type="InterPro" id="IPR029045">
    <property type="entry name" value="ClpP/crotonase-like_dom_sf"/>
</dbReference>